<dbReference type="Proteomes" id="UP000192932">
    <property type="component" value="Chromosome"/>
</dbReference>
<sequence>MVHEKSLKKKVHCNRIFFHLSRYLRAVKLPPQNSAGAKKLGGSPVACKPPLIISLHFICFK</sequence>
<name>A0A1W6A2I5_BACMY</name>
<evidence type="ECO:0000313" key="2">
    <source>
        <dbReference type="Proteomes" id="UP000192932"/>
    </source>
</evidence>
<protein>
    <submittedName>
        <fullName evidence="1">Uncharacterized protein</fullName>
    </submittedName>
</protein>
<reference evidence="1 2" key="1">
    <citation type="submission" date="2017-04" db="EMBL/GenBank/DDBJ databases">
        <title>The Characteristic of a Fine Plant Growth-Promoting Rhizobacteria Bacillus mycoides Gnyt1 and its Whole Genome Sequencing Analysis.</title>
        <authorList>
            <person name="Li J.H."/>
            <person name="Yao T."/>
        </authorList>
    </citation>
    <scope>NUCLEOTIDE SEQUENCE [LARGE SCALE GENOMIC DNA]</scope>
    <source>
        <strain evidence="1 2">Gnyt1</strain>
    </source>
</reference>
<dbReference type="AlphaFoldDB" id="A0A1W6A2I5"/>
<organism evidence="1 2">
    <name type="scientific">Bacillus mycoides</name>
    <dbReference type="NCBI Taxonomy" id="1405"/>
    <lineage>
        <taxon>Bacteria</taxon>
        <taxon>Bacillati</taxon>
        <taxon>Bacillota</taxon>
        <taxon>Bacilli</taxon>
        <taxon>Bacillales</taxon>
        <taxon>Bacillaceae</taxon>
        <taxon>Bacillus</taxon>
        <taxon>Bacillus cereus group</taxon>
    </lineage>
</organism>
<dbReference type="EMBL" id="CP020743">
    <property type="protein sequence ID" value="ARJ20038.1"/>
    <property type="molecule type" value="Genomic_DNA"/>
</dbReference>
<evidence type="ECO:0000313" key="1">
    <source>
        <dbReference type="EMBL" id="ARJ20038.1"/>
    </source>
</evidence>
<proteinExistence type="predicted"/>
<gene>
    <name evidence="1" type="ORF">B7492_01605</name>
</gene>
<accession>A0A1W6A2I5</accession>